<name>A0A8T0PSR9_PANVG</name>
<dbReference type="AlphaFoldDB" id="A0A8T0PSR9"/>
<feature type="compositionally biased region" description="Acidic residues" evidence="1">
    <location>
        <begin position="1"/>
        <end position="12"/>
    </location>
</feature>
<organism evidence="2 3">
    <name type="scientific">Panicum virgatum</name>
    <name type="common">Blackwell switchgrass</name>
    <dbReference type="NCBI Taxonomy" id="38727"/>
    <lineage>
        <taxon>Eukaryota</taxon>
        <taxon>Viridiplantae</taxon>
        <taxon>Streptophyta</taxon>
        <taxon>Embryophyta</taxon>
        <taxon>Tracheophyta</taxon>
        <taxon>Spermatophyta</taxon>
        <taxon>Magnoliopsida</taxon>
        <taxon>Liliopsida</taxon>
        <taxon>Poales</taxon>
        <taxon>Poaceae</taxon>
        <taxon>PACMAD clade</taxon>
        <taxon>Panicoideae</taxon>
        <taxon>Panicodae</taxon>
        <taxon>Paniceae</taxon>
        <taxon>Panicinae</taxon>
        <taxon>Panicum</taxon>
        <taxon>Panicum sect. Hiantes</taxon>
    </lineage>
</organism>
<accession>A0A8T0PSR9</accession>
<dbReference type="Proteomes" id="UP000823388">
    <property type="component" value="Chromosome 7N"/>
</dbReference>
<feature type="compositionally biased region" description="Polar residues" evidence="1">
    <location>
        <begin position="16"/>
        <end position="27"/>
    </location>
</feature>
<keyword evidence="3" id="KW-1185">Reference proteome</keyword>
<evidence type="ECO:0000313" key="3">
    <source>
        <dbReference type="Proteomes" id="UP000823388"/>
    </source>
</evidence>
<evidence type="ECO:0000313" key="2">
    <source>
        <dbReference type="EMBL" id="KAG2564730.1"/>
    </source>
</evidence>
<reference evidence="2 3" key="1">
    <citation type="submission" date="2020-05" db="EMBL/GenBank/DDBJ databases">
        <title>WGS assembly of Panicum virgatum.</title>
        <authorList>
            <person name="Lovell J.T."/>
            <person name="Jenkins J."/>
            <person name="Shu S."/>
            <person name="Juenger T.E."/>
            <person name="Schmutz J."/>
        </authorList>
    </citation>
    <scope>NUCLEOTIDE SEQUENCE [LARGE SCALE GENOMIC DNA]</scope>
    <source>
        <strain evidence="3">cv. AP13</strain>
    </source>
</reference>
<comment type="caution">
    <text evidence="2">The sequence shown here is derived from an EMBL/GenBank/DDBJ whole genome shotgun (WGS) entry which is preliminary data.</text>
</comment>
<proteinExistence type="predicted"/>
<gene>
    <name evidence="2" type="ORF">PVAP13_7NG051900</name>
</gene>
<sequence length="175" mass="19247">MLTVDDSSEPEFDAPSPSSRRLYNLSPSPLFHTLPPLAEKSPFPSTIHLPMESSCDSNSSPPPSSSTPSPSSSSSLSYPLSSRPPTPEYPPGFSPKRSELPHWYDDGGKSWSYSDPRCFTPSPRTSGEENLKSLLLGVTISSSSFDEKCSWWDANEGFPNGVFLTDRRQILEQCQ</sequence>
<protein>
    <submittedName>
        <fullName evidence="2">Uncharacterized protein</fullName>
    </submittedName>
</protein>
<evidence type="ECO:0000256" key="1">
    <source>
        <dbReference type="SAM" id="MobiDB-lite"/>
    </source>
</evidence>
<feature type="compositionally biased region" description="Pro residues" evidence="1">
    <location>
        <begin position="82"/>
        <end position="93"/>
    </location>
</feature>
<feature type="compositionally biased region" description="Low complexity" evidence="1">
    <location>
        <begin position="66"/>
        <end position="81"/>
    </location>
</feature>
<feature type="region of interest" description="Disordered" evidence="1">
    <location>
        <begin position="1"/>
        <end position="101"/>
    </location>
</feature>
<dbReference type="EMBL" id="CM029050">
    <property type="protein sequence ID" value="KAG2564730.1"/>
    <property type="molecule type" value="Genomic_DNA"/>
</dbReference>